<sequence length="208" mass="23051">MTGKREPGAGRKPKGEFSGKSAAFSTRITPELRAALEKESKETGKSLSQIVERRLRDSFDHPERWKRALGDKHVRALAYAVAKIATDLEIRTGRHWHKDAFTGSALKAALNIAIHYFGSWGEVRVPDRLEEQAARMQAASPGADFGKFMKDPADYGAHRASELVASIKFLETPNNFHRTGYSNDFDAFASDAALLEFIGSSLRQGDEQ</sequence>
<evidence type="ECO:0000313" key="3">
    <source>
        <dbReference type="Proteomes" id="UP000291892"/>
    </source>
</evidence>
<comment type="caution">
    <text evidence="2">The sequence shown here is derived from an EMBL/GenBank/DDBJ whole genome shotgun (WGS) entry which is preliminary data.</text>
</comment>
<protein>
    <submittedName>
        <fullName evidence="2">Uncharacterized protein</fullName>
    </submittedName>
</protein>
<evidence type="ECO:0000256" key="1">
    <source>
        <dbReference type="SAM" id="MobiDB-lite"/>
    </source>
</evidence>
<dbReference type="EMBL" id="SIKX01000001">
    <property type="protein sequence ID" value="TBF18465.1"/>
    <property type="molecule type" value="Genomic_DNA"/>
</dbReference>
<dbReference type="Proteomes" id="UP000291892">
    <property type="component" value="Unassembled WGS sequence"/>
</dbReference>
<dbReference type="InterPro" id="IPR013321">
    <property type="entry name" value="Arc_rbn_hlx_hlx"/>
</dbReference>
<proteinExistence type="predicted"/>
<feature type="region of interest" description="Disordered" evidence="1">
    <location>
        <begin position="1"/>
        <end position="25"/>
    </location>
</feature>
<gene>
    <name evidence="2" type="ORF">ELG94_08870</name>
</gene>
<accession>A0AAE8QDN3</accession>
<reference evidence="2 3" key="1">
    <citation type="submission" date="2019-02" db="EMBL/GenBank/DDBJ databases">
        <title>The genomic architecture of introgression among sibling species of bacteria.</title>
        <authorList>
            <person name="Cavassim M.I.A."/>
            <person name="Moeskjaer S."/>
            <person name="Moslemi C."/>
            <person name="Fields B."/>
            <person name="Bachmann A."/>
            <person name="Vilhjalmsson B."/>
            <person name="Schierup M.H."/>
            <person name="Young J.P.W."/>
            <person name="Andersen S.U."/>
        </authorList>
    </citation>
    <scope>NUCLEOTIDE SEQUENCE [LARGE SCALE GENOMIC DNA]</scope>
    <source>
        <strain evidence="2 3">SM42</strain>
    </source>
</reference>
<organism evidence="2 3">
    <name type="scientific">Rhizobium ruizarguesonis</name>
    <dbReference type="NCBI Taxonomy" id="2081791"/>
    <lineage>
        <taxon>Bacteria</taxon>
        <taxon>Pseudomonadati</taxon>
        <taxon>Pseudomonadota</taxon>
        <taxon>Alphaproteobacteria</taxon>
        <taxon>Hyphomicrobiales</taxon>
        <taxon>Rhizobiaceae</taxon>
        <taxon>Rhizobium/Agrobacterium group</taxon>
        <taxon>Rhizobium</taxon>
    </lineage>
</organism>
<dbReference type="InterPro" id="IPR010985">
    <property type="entry name" value="Ribbon_hlx_hlx"/>
</dbReference>
<feature type="compositionally biased region" description="Basic and acidic residues" evidence="1">
    <location>
        <begin position="1"/>
        <end position="17"/>
    </location>
</feature>
<dbReference type="AlphaFoldDB" id="A0AAE8QDN3"/>
<name>A0AAE8QDN3_9HYPH</name>
<dbReference type="RefSeq" id="WP_130822566.1">
    <property type="nucleotide sequence ID" value="NZ_SIKX01000001.1"/>
</dbReference>
<evidence type="ECO:0000313" key="2">
    <source>
        <dbReference type="EMBL" id="TBF18465.1"/>
    </source>
</evidence>
<dbReference type="SUPFAM" id="SSF47598">
    <property type="entry name" value="Ribbon-helix-helix"/>
    <property type="match status" value="1"/>
</dbReference>
<dbReference type="Gene3D" id="1.10.1220.10">
    <property type="entry name" value="Met repressor-like"/>
    <property type="match status" value="1"/>
</dbReference>
<dbReference type="GO" id="GO:0006355">
    <property type="term" value="P:regulation of DNA-templated transcription"/>
    <property type="evidence" value="ECO:0007669"/>
    <property type="project" value="InterPro"/>
</dbReference>